<accession>A0A9N9LG13</accession>
<comment type="caution">
    <text evidence="1">The sequence shown here is derived from an EMBL/GenBank/DDBJ whole genome shotgun (WGS) entry which is preliminary data.</text>
</comment>
<protein>
    <submittedName>
        <fullName evidence="1">Uncharacterized protein</fullName>
    </submittedName>
</protein>
<organism evidence="1 2">
    <name type="scientific">Hymenoscyphus albidus</name>
    <dbReference type="NCBI Taxonomy" id="595503"/>
    <lineage>
        <taxon>Eukaryota</taxon>
        <taxon>Fungi</taxon>
        <taxon>Dikarya</taxon>
        <taxon>Ascomycota</taxon>
        <taxon>Pezizomycotina</taxon>
        <taxon>Leotiomycetes</taxon>
        <taxon>Helotiales</taxon>
        <taxon>Helotiaceae</taxon>
        <taxon>Hymenoscyphus</taxon>
    </lineage>
</organism>
<name>A0A9N9LG13_9HELO</name>
<dbReference type="AlphaFoldDB" id="A0A9N9LG13"/>
<evidence type="ECO:0000313" key="2">
    <source>
        <dbReference type="Proteomes" id="UP000701801"/>
    </source>
</evidence>
<gene>
    <name evidence="1" type="ORF">HYALB_00009372</name>
</gene>
<reference evidence="1" key="1">
    <citation type="submission" date="2021-07" db="EMBL/GenBank/DDBJ databases">
        <authorList>
            <person name="Durling M."/>
        </authorList>
    </citation>
    <scope>NUCLEOTIDE SEQUENCE</scope>
</reference>
<keyword evidence="2" id="KW-1185">Reference proteome</keyword>
<evidence type="ECO:0000313" key="1">
    <source>
        <dbReference type="EMBL" id="CAG8973068.1"/>
    </source>
</evidence>
<proteinExistence type="predicted"/>
<dbReference type="EMBL" id="CAJVRM010000062">
    <property type="protein sequence ID" value="CAG8973068.1"/>
    <property type="molecule type" value="Genomic_DNA"/>
</dbReference>
<sequence length="83" mass="9319">MKAAIPTTASEVAILQRQMCQFTDVHIRRHADSIGKRSPQNQTQEQAFVFESVLRATPRQPTCQMQTNSTDCAHCTTAEQTIQ</sequence>
<dbReference type="Proteomes" id="UP000701801">
    <property type="component" value="Unassembled WGS sequence"/>
</dbReference>